<sequence>MLNLLLRSLYYCLLILSIVIIFSLLSSKLTGEDPSLFGYEAKQVLSGSMEPVIPTGSIAIMKNSYKLKELRAGNIITYTKEDHSVTHRIVNINYQDDKMFFVTQGDKNQFPDKEAVLPQQITGLHTGIVIPKAGMLLSFINTKAGTIFIIIFPGLIYLLYAVTIFKPTSYRKRNIVKNKQQI</sequence>
<dbReference type="SUPFAM" id="SSF51306">
    <property type="entry name" value="LexA/Signal peptidase"/>
    <property type="match status" value="1"/>
</dbReference>
<keyword evidence="7" id="KW-0378">Hydrolase</keyword>
<dbReference type="InterPro" id="IPR036286">
    <property type="entry name" value="LexA/Signal_pep-like_sf"/>
</dbReference>
<dbReference type="GO" id="GO:0006465">
    <property type="term" value="P:signal peptide processing"/>
    <property type="evidence" value="ECO:0007669"/>
    <property type="project" value="UniProtKB-UniRule"/>
</dbReference>
<evidence type="ECO:0000256" key="6">
    <source>
        <dbReference type="SAM" id="Phobius"/>
    </source>
</evidence>
<gene>
    <name evidence="7" type="ORF">FZD47_10760</name>
</gene>
<dbReference type="GO" id="GO:0009003">
    <property type="term" value="F:signal peptidase activity"/>
    <property type="evidence" value="ECO:0007669"/>
    <property type="project" value="UniProtKB-EC"/>
</dbReference>
<dbReference type="CDD" id="cd06530">
    <property type="entry name" value="S26_SPase_I"/>
    <property type="match status" value="1"/>
</dbReference>
<reference evidence="7 8" key="1">
    <citation type="submission" date="2019-08" db="EMBL/GenBank/DDBJ databases">
        <title>Bacillus genomes from the desert of Cuatro Cienegas, Coahuila.</title>
        <authorList>
            <person name="Olmedo-Alvarez G."/>
        </authorList>
    </citation>
    <scope>NUCLEOTIDE SEQUENCE [LARGE SCALE GENOMIC DNA]</scope>
    <source>
        <strain evidence="7 8">CH37_1T</strain>
    </source>
</reference>
<dbReference type="InterPro" id="IPR001733">
    <property type="entry name" value="Peptidase_S26B"/>
</dbReference>
<feature type="transmembrane region" description="Helical" evidence="6">
    <location>
        <begin position="9"/>
        <end position="27"/>
    </location>
</feature>
<dbReference type="EC" id="3.4.21.89" evidence="5"/>
<feature type="transmembrane region" description="Helical" evidence="6">
    <location>
        <begin position="144"/>
        <end position="165"/>
    </location>
</feature>
<accession>A0A5D4SKG5</accession>
<protein>
    <recommendedName>
        <fullName evidence="5">Signal peptidase I</fullName>
        <ecNumber evidence="5">3.4.21.89</ecNumber>
    </recommendedName>
</protein>
<dbReference type="AlphaFoldDB" id="A0A5D4SKG5"/>
<dbReference type="GO" id="GO:0004252">
    <property type="term" value="F:serine-type endopeptidase activity"/>
    <property type="evidence" value="ECO:0007669"/>
    <property type="project" value="UniProtKB-UniRule"/>
</dbReference>
<dbReference type="EMBL" id="VTES01000003">
    <property type="protein sequence ID" value="TYS63975.1"/>
    <property type="molecule type" value="Genomic_DNA"/>
</dbReference>
<organism evidence="7 8">
    <name type="scientific">Bacillus infantis</name>
    <dbReference type="NCBI Taxonomy" id="324767"/>
    <lineage>
        <taxon>Bacteria</taxon>
        <taxon>Bacillati</taxon>
        <taxon>Bacillota</taxon>
        <taxon>Bacilli</taxon>
        <taxon>Bacillales</taxon>
        <taxon>Bacillaceae</taxon>
        <taxon>Bacillus</taxon>
    </lineage>
</organism>
<keyword evidence="4 6" id="KW-0472">Membrane</keyword>
<dbReference type="PANTHER" id="PTHR10806:SF6">
    <property type="entry name" value="SIGNAL PEPTIDASE COMPLEX CATALYTIC SUBUNIT SEC11"/>
    <property type="match status" value="1"/>
</dbReference>
<comment type="caution">
    <text evidence="7">The sequence shown here is derived from an EMBL/GenBank/DDBJ whole genome shotgun (WGS) entry which is preliminary data.</text>
</comment>
<dbReference type="PRINTS" id="PR00728">
    <property type="entry name" value="SIGNALPTASE"/>
</dbReference>
<evidence type="ECO:0000313" key="7">
    <source>
        <dbReference type="EMBL" id="TYS63975.1"/>
    </source>
</evidence>
<evidence type="ECO:0000256" key="3">
    <source>
        <dbReference type="ARBA" id="ARBA00022989"/>
    </source>
</evidence>
<name>A0A5D4SKG5_9BACI</name>
<evidence type="ECO:0000256" key="4">
    <source>
        <dbReference type="ARBA" id="ARBA00023136"/>
    </source>
</evidence>
<dbReference type="GO" id="GO:0016020">
    <property type="term" value="C:membrane"/>
    <property type="evidence" value="ECO:0007669"/>
    <property type="project" value="UniProtKB-SubCell"/>
</dbReference>
<evidence type="ECO:0000256" key="5">
    <source>
        <dbReference type="NCBIfam" id="TIGR02228"/>
    </source>
</evidence>
<dbReference type="Proteomes" id="UP000323732">
    <property type="component" value="Unassembled WGS sequence"/>
</dbReference>
<comment type="subcellular location">
    <subcellularLocation>
        <location evidence="1">Membrane</location>
    </subcellularLocation>
</comment>
<dbReference type="NCBIfam" id="TIGR02228">
    <property type="entry name" value="sigpep_I_arch"/>
    <property type="match status" value="1"/>
</dbReference>
<evidence type="ECO:0000256" key="2">
    <source>
        <dbReference type="ARBA" id="ARBA00022692"/>
    </source>
</evidence>
<dbReference type="InterPro" id="IPR019533">
    <property type="entry name" value="Peptidase_S26"/>
</dbReference>
<dbReference type="RefSeq" id="WP_148949849.1">
    <property type="nucleotide sequence ID" value="NZ_VTES01000003.1"/>
</dbReference>
<keyword evidence="2 6" id="KW-0812">Transmembrane</keyword>
<evidence type="ECO:0000313" key="8">
    <source>
        <dbReference type="Proteomes" id="UP000323732"/>
    </source>
</evidence>
<evidence type="ECO:0000256" key="1">
    <source>
        <dbReference type="ARBA" id="ARBA00004370"/>
    </source>
</evidence>
<keyword evidence="3 6" id="KW-1133">Transmembrane helix</keyword>
<proteinExistence type="predicted"/>
<dbReference type="PANTHER" id="PTHR10806">
    <property type="entry name" value="SIGNAL PEPTIDASE COMPLEX CATALYTIC SUBUNIT SEC11"/>
    <property type="match status" value="1"/>
</dbReference>